<dbReference type="PANTHER" id="PTHR15696">
    <property type="entry name" value="SMG-7 SUPPRESSOR WITH MORPHOLOGICAL EFFECT ON GENITALIA PROTEIN 7"/>
    <property type="match status" value="1"/>
</dbReference>
<dbReference type="InterPro" id="IPR019458">
    <property type="entry name" value="Est1-like_N"/>
</dbReference>
<comment type="function">
    <text evidence="1">Plays a role in nonsense-mediated mRNA decay.</text>
</comment>
<sequence length="859" mass="95397">MASATLSKALELDALFTGPDNDVSGTELDKHLKDYRVVCQDLVLNDFETASAQSLETRLWNAHVKVNGIYRKELQGLKRTRNNNPVELRKHEKKYLAFIKDSQRFYRQYIFSLDAACCGITDLRKVAQKWGNDASTAAPSKQVPANLKDSMLLSCHESLIHLGDLSRWRETELVETNRNWGPAKGYYDLAAELYPDSGMPHNQLAVMAREDGDLFRSTYHLYRSLACKEPHPLAQRNLVSGFKKIESLWKKNEHFNIQRSGDNSTAARALITWFVRLHSKCFKGEEFSQHDEMENEVLTQLQLELKERSLDSVMQKIVLTNLAAEYHATVQMRSAEPPANIMRTYCFYLRLNVKTFFTLLLILQPELDRLSEGDDVHQNGRRTPQLSDKITAVARRVLPALRLYSTWFLRYWRVLGAEAVATMLRNVEVQELWKAYAGTLSLLASTFPAAELPSDTYMLEEDTETIGFQPLISPETKKLWYNGNEMKQKWSDLERNHPNTEMLMRVRDLLVDGLVLADLPEAPLDLNGLRFIYREADIPSELLASPNNPPDASPPMPAEAMEIPLFPQVQPVPEDQQSQSVSVVAPSETPSAALARESALTRMVDDLVSADANLEPLPEEDENIPPTPPDNTFENTVVTENGFGSTTFTISDIVNNMQKKKPTGSPAPASYLPTPMERVGSNSSARHVANLPSIPDGSYNGHSIWNQNYSGPSSPFVGNAHDLIGSPKLGGLHAPSYGHSRNNSSTSLRSIGWNGPSMSISQRQVSGGLGNGGAWGNPASPVYQSCSGAYQNGQAMNGYGITGNNGYGAGGYTNGYASRSQNYAGLEMTNPLHRKRDRSTELGQGYSSFAHASFNGQAG</sequence>
<evidence type="ECO:0000259" key="3">
    <source>
        <dbReference type="Pfam" id="PF10374"/>
    </source>
</evidence>
<gene>
    <name evidence="4" type="ORF">EI97DRAFT_462665</name>
</gene>
<evidence type="ECO:0000313" key="5">
    <source>
        <dbReference type="Proteomes" id="UP000800097"/>
    </source>
</evidence>
<dbReference type="GO" id="GO:0005634">
    <property type="term" value="C:nucleus"/>
    <property type="evidence" value="ECO:0007669"/>
    <property type="project" value="UniProtKB-SubCell"/>
</dbReference>
<dbReference type="AlphaFoldDB" id="A0A6A6J597"/>
<dbReference type="PANTHER" id="PTHR15696:SF36">
    <property type="entry name" value="NONSENSE-MEDIATED MRNA DECAY FACTOR"/>
    <property type="match status" value="1"/>
</dbReference>
<protein>
    <recommendedName>
        <fullName evidence="1">Nonsense-mediated mRNA decay factor</fullName>
    </recommendedName>
</protein>
<dbReference type="Pfam" id="PF10374">
    <property type="entry name" value="EST1"/>
    <property type="match status" value="1"/>
</dbReference>
<feature type="domain" description="Telomerase activating protein Est1-like N-terminal" evidence="3">
    <location>
        <begin position="55"/>
        <end position="171"/>
    </location>
</feature>
<keyword evidence="5" id="KW-1185">Reference proteome</keyword>
<dbReference type="InterPro" id="IPR011990">
    <property type="entry name" value="TPR-like_helical_dom_sf"/>
</dbReference>
<dbReference type="Pfam" id="PF10373">
    <property type="entry name" value="EST1_DNA_bind"/>
    <property type="match status" value="1"/>
</dbReference>
<keyword evidence="1" id="KW-0866">Nonsense-mediated mRNA decay</keyword>
<dbReference type="EMBL" id="ML986536">
    <property type="protein sequence ID" value="KAF2271615.1"/>
    <property type="molecule type" value="Genomic_DNA"/>
</dbReference>
<dbReference type="SUPFAM" id="SSF48452">
    <property type="entry name" value="TPR-like"/>
    <property type="match status" value="1"/>
</dbReference>
<evidence type="ECO:0000259" key="2">
    <source>
        <dbReference type="Pfam" id="PF10373"/>
    </source>
</evidence>
<reference evidence="4" key="1">
    <citation type="journal article" date="2020" name="Stud. Mycol.">
        <title>101 Dothideomycetes genomes: a test case for predicting lifestyles and emergence of pathogens.</title>
        <authorList>
            <person name="Haridas S."/>
            <person name="Albert R."/>
            <person name="Binder M."/>
            <person name="Bloem J."/>
            <person name="Labutti K."/>
            <person name="Salamov A."/>
            <person name="Andreopoulos B."/>
            <person name="Baker S."/>
            <person name="Barry K."/>
            <person name="Bills G."/>
            <person name="Bluhm B."/>
            <person name="Cannon C."/>
            <person name="Castanera R."/>
            <person name="Culley D."/>
            <person name="Daum C."/>
            <person name="Ezra D."/>
            <person name="Gonzalez J."/>
            <person name="Henrissat B."/>
            <person name="Kuo A."/>
            <person name="Liang C."/>
            <person name="Lipzen A."/>
            <person name="Lutzoni F."/>
            <person name="Magnuson J."/>
            <person name="Mondo S."/>
            <person name="Nolan M."/>
            <person name="Ohm R."/>
            <person name="Pangilinan J."/>
            <person name="Park H.-J."/>
            <person name="Ramirez L."/>
            <person name="Alfaro M."/>
            <person name="Sun H."/>
            <person name="Tritt A."/>
            <person name="Yoshinaga Y."/>
            <person name="Zwiers L.-H."/>
            <person name="Turgeon B."/>
            <person name="Goodwin S."/>
            <person name="Spatafora J."/>
            <person name="Crous P."/>
            <person name="Grigoriev I."/>
        </authorList>
    </citation>
    <scope>NUCLEOTIDE SEQUENCE</scope>
    <source>
        <strain evidence="4">CBS 379.55</strain>
    </source>
</reference>
<dbReference type="InterPro" id="IPR018834">
    <property type="entry name" value="DNA/RNA-bd_Est1-type"/>
</dbReference>
<dbReference type="RefSeq" id="XP_033649154.1">
    <property type="nucleotide sequence ID" value="XM_033801291.1"/>
</dbReference>
<dbReference type="OrthoDB" id="69928at2759"/>
<comment type="subcellular location">
    <subcellularLocation>
        <location evidence="1">Nucleus</location>
    </subcellularLocation>
</comment>
<accession>A0A6A6J597</accession>
<feature type="domain" description="DNA/RNA-binding" evidence="2">
    <location>
        <begin position="183"/>
        <end position="474"/>
    </location>
</feature>
<evidence type="ECO:0000313" key="4">
    <source>
        <dbReference type="EMBL" id="KAF2271615.1"/>
    </source>
</evidence>
<keyword evidence="1" id="KW-0539">Nucleus</keyword>
<organism evidence="4 5">
    <name type="scientific">Westerdykella ornata</name>
    <dbReference type="NCBI Taxonomy" id="318751"/>
    <lineage>
        <taxon>Eukaryota</taxon>
        <taxon>Fungi</taxon>
        <taxon>Dikarya</taxon>
        <taxon>Ascomycota</taxon>
        <taxon>Pezizomycotina</taxon>
        <taxon>Dothideomycetes</taxon>
        <taxon>Pleosporomycetidae</taxon>
        <taxon>Pleosporales</taxon>
        <taxon>Sporormiaceae</taxon>
        <taxon>Westerdykella</taxon>
    </lineage>
</organism>
<proteinExistence type="predicted"/>
<dbReference type="InterPro" id="IPR045153">
    <property type="entry name" value="Est1/Ebs1-like"/>
</dbReference>
<dbReference type="Gene3D" id="1.25.40.10">
    <property type="entry name" value="Tetratricopeptide repeat domain"/>
    <property type="match status" value="1"/>
</dbReference>
<dbReference type="GeneID" id="54554466"/>
<dbReference type="GO" id="GO:0000184">
    <property type="term" value="P:nuclear-transcribed mRNA catabolic process, nonsense-mediated decay"/>
    <property type="evidence" value="ECO:0007669"/>
    <property type="project" value="UniProtKB-KW"/>
</dbReference>
<name>A0A6A6J597_WESOR</name>
<evidence type="ECO:0000256" key="1">
    <source>
        <dbReference type="RuleBase" id="RU369098"/>
    </source>
</evidence>
<dbReference type="Proteomes" id="UP000800097">
    <property type="component" value="Unassembled WGS sequence"/>
</dbReference>